<organism evidence="3 4">
    <name type="scientific">Turnera subulata</name>
    <dbReference type="NCBI Taxonomy" id="218843"/>
    <lineage>
        <taxon>Eukaryota</taxon>
        <taxon>Viridiplantae</taxon>
        <taxon>Streptophyta</taxon>
        <taxon>Embryophyta</taxon>
        <taxon>Tracheophyta</taxon>
        <taxon>Spermatophyta</taxon>
        <taxon>Magnoliopsida</taxon>
        <taxon>eudicotyledons</taxon>
        <taxon>Gunneridae</taxon>
        <taxon>Pentapetalae</taxon>
        <taxon>rosids</taxon>
        <taxon>fabids</taxon>
        <taxon>Malpighiales</taxon>
        <taxon>Passifloraceae</taxon>
        <taxon>Turnera</taxon>
    </lineage>
</organism>
<reference evidence="3" key="1">
    <citation type="submission" date="2022-02" db="EMBL/GenBank/DDBJ databases">
        <authorList>
            <person name="Henning P.M."/>
            <person name="McCubbin A.G."/>
            <person name="Shore J.S."/>
        </authorList>
    </citation>
    <scope>NUCLEOTIDE SEQUENCE</scope>
    <source>
        <strain evidence="3">F60SS</strain>
        <tissue evidence="3">Leaves</tissue>
    </source>
</reference>
<dbReference type="InterPro" id="IPR036322">
    <property type="entry name" value="WD40_repeat_dom_sf"/>
</dbReference>
<reference evidence="3" key="2">
    <citation type="journal article" date="2023" name="Plants (Basel)">
        <title>Annotation of the Turnera subulata (Passifloraceae) Draft Genome Reveals the S-Locus Evolved after the Divergence of Turneroideae from Passifloroideae in a Stepwise Manner.</title>
        <authorList>
            <person name="Henning P.M."/>
            <person name="Roalson E.H."/>
            <person name="Mir W."/>
            <person name="McCubbin A.G."/>
            <person name="Shore J.S."/>
        </authorList>
    </citation>
    <scope>NUCLEOTIDE SEQUENCE</scope>
    <source>
        <strain evidence="3">F60SS</strain>
    </source>
</reference>
<dbReference type="InterPro" id="IPR045289">
    <property type="entry name" value="At4g14310-like"/>
</dbReference>
<feature type="domain" description="At4g14310 8-bladed propeller" evidence="2">
    <location>
        <begin position="630"/>
        <end position="912"/>
    </location>
</feature>
<comment type="caution">
    <text evidence="3">The sequence shown here is derived from an EMBL/GenBank/DDBJ whole genome shotgun (WGS) entry which is preliminary data.</text>
</comment>
<evidence type="ECO:0000259" key="2">
    <source>
        <dbReference type="Pfam" id="PF25465"/>
    </source>
</evidence>
<feature type="region of interest" description="Disordered" evidence="1">
    <location>
        <begin position="1"/>
        <end position="103"/>
    </location>
</feature>
<dbReference type="PANTHER" id="PTHR35492:SF1">
    <property type="entry name" value="TRANSDUCIN_WD40 REPEAT-LIKE SUPERFAMILY PROTEIN"/>
    <property type="match status" value="1"/>
</dbReference>
<accession>A0A9Q0FV90</accession>
<feature type="compositionally biased region" description="Polar residues" evidence="1">
    <location>
        <begin position="187"/>
        <end position="201"/>
    </location>
</feature>
<evidence type="ECO:0000313" key="3">
    <source>
        <dbReference type="EMBL" id="KAJ4838226.1"/>
    </source>
</evidence>
<sequence>MSASATRRLKDRNGVIPAAAAQKPTRTGTPISASNKEPSSALKRSHSGKEKPGPNLRAQRPAIKAVPRFDKAAASAGASGSDGGGGEGRMRWSTSSVPRGRCSSPTEFIRVFRDSRVSNGDGENRAVSAGRKSGSRTFRDGKENGGFSVGSVKKSGTCGSSDGKSEGKLTVSRVSRGNCDKEEKFSSDSMKPSGFDSQPKSSLVPKVSTGVTDKLCTEKSGSNGLRKSGEKSDCKAKVLENLKEKGSIEDGSGNRVGGKYPSKLHEKLAFLEGKVKRIATDIKKTKEMLDMNNPDASKLILTDIQDKISGIEKAMGNVVGDSSKSGGRDCKENTVVDKCEGKVGDGAKSLIKGLNNEELEARLLPHEKLLRDRTTLKSLLGSSQSHDASSAAELGTKLKVGQKLLSPVEENQIALEFLASLGKDGIVGDANVGLESRQVQGMDDSATSGKNSSSNMFAGKCEEELVLTTDEAFDEFDDQENGATVVGEEIEDTCNHPVNEIGPKSSTGGWFVSEGESVLLAHDDGSCSFYDIANCEEKAVYKPPAGISPNIWRDCWVIRAPGADGCSGRYVVAASAGNSLDSGFCSWDFYTKDVQAFHTDDGGTAASRTILGPLPNATYRRTTLSGTLLPENQQWWYKPCGPLMTSTASNAKIVQIHDIRDGEQIMKWEVQKPVLAMDYSSPLQWRNRGKVVIAETETISVWDVNSISPLSLLSISSSGRKISALHVVNTDAELGGGVRQRVTSAEAEGNDGVFCTPDSINVLDFRHPSGIGLKIPKIGVSAQSVFTRGDAVYLGCTNTRCAGKKQPTSQLQHFSLRKQKPISTYSLPDADAHSHHSAIAQVWGNSNLVMAISGLGLFVFDALKDDGALSVAVDHDNVQKVKEVIGPDDLYAPSFDYLASRVLLISRDRPALWKQI</sequence>
<proteinExistence type="predicted"/>
<gene>
    <name evidence="3" type="ORF">Tsubulata_035082</name>
</gene>
<evidence type="ECO:0000313" key="4">
    <source>
        <dbReference type="Proteomes" id="UP001141552"/>
    </source>
</evidence>
<dbReference type="SUPFAM" id="SSF50978">
    <property type="entry name" value="WD40 repeat-like"/>
    <property type="match status" value="1"/>
</dbReference>
<feature type="region of interest" description="Disordered" evidence="1">
    <location>
        <begin position="117"/>
        <end position="233"/>
    </location>
</feature>
<protein>
    <recommendedName>
        <fullName evidence="2">At4g14310 8-bladed propeller domain-containing protein</fullName>
    </recommendedName>
</protein>
<feature type="compositionally biased region" description="Low complexity" evidence="1">
    <location>
        <begin position="145"/>
        <end position="156"/>
    </location>
</feature>
<dbReference type="Pfam" id="PF25465">
    <property type="entry name" value="Beta-prop_At4g14310"/>
    <property type="match status" value="1"/>
</dbReference>
<name>A0A9Q0FV90_9ROSI</name>
<evidence type="ECO:0000256" key="1">
    <source>
        <dbReference type="SAM" id="MobiDB-lite"/>
    </source>
</evidence>
<dbReference type="AlphaFoldDB" id="A0A9Q0FV90"/>
<dbReference type="PANTHER" id="PTHR35492">
    <property type="entry name" value="TRANSDUCIN/WD40 REPEAT-LIKE SUPERFAMILY PROTEIN"/>
    <property type="match status" value="1"/>
</dbReference>
<keyword evidence="4" id="KW-1185">Reference proteome</keyword>
<feature type="compositionally biased region" description="Polar residues" evidence="1">
    <location>
        <begin position="24"/>
        <end position="38"/>
    </location>
</feature>
<dbReference type="InterPro" id="IPR057442">
    <property type="entry name" value="Beta-prop_At4g14310"/>
</dbReference>
<dbReference type="EMBL" id="JAKUCV010003612">
    <property type="protein sequence ID" value="KAJ4838226.1"/>
    <property type="molecule type" value="Genomic_DNA"/>
</dbReference>
<dbReference type="Proteomes" id="UP001141552">
    <property type="component" value="Unassembled WGS sequence"/>
</dbReference>
<dbReference type="OrthoDB" id="1907242at2759"/>